<evidence type="ECO:0000256" key="7">
    <source>
        <dbReference type="ARBA" id="ARBA00022989"/>
    </source>
</evidence>
<dbReference type="GO" id="GO:0015420">
    <property type="term" value="F:ABC-type vitamin B12 transporter activity"/>
    <property type="evidence" value="ECO:0007669"/>
    <property type="project" value="UniProtKB-UniRule"/>
</dbReference>
<evidence type="ECO:0000256" key="1">
    <source>
        <dbReference type="ARBA" id="ARBA00004651"/>
    </source>
</evidence>
<keyword evidence="10" id="KW-0436">Ligase</keyword>
<feature type="transmembrane region" description="Helical" evidence="9">
    <location>
        <begin position="154"/>
        <end position="175"/>
    </location>
</feature>
<dbReference type="GO" id="GO:0005886">
    <property type="term" value="C:plasma membrane"/>
    <property type="evidence" value="ECO:0007669"/>
    <property type="project" value="UniProtKB-SubCell"/>
</dbReference>
<evidence type="ECO:0000313" key="10">
    <source>
        <dbReference type="EMBL" id="MBB3060542.1"/>
    </source>
</evidence>
<keyword evidence="4 9" id="KW-1003">Cell membrane</keyword>
<dbReference type="UniPathway" id="UPA00148"/>
<dbReference type="NCBIfam" id="TIGR00380">
    <property type="entry name" value="cobal_cbiB"/>
    <property type="match status" value="1"/>
</dbReference>
<evidence type="ECO:0000313" key="11">
    <source>
        <dbReference type="Proteomes" id="UP000535937"/>
    </source>
</evidence>
<evidence type="ECO:0000256" key="2">
    <source>
        <dbReference type="ARBA" id="ARBA00004953"/>
    </source>
</evidence>
<gene>
    <name evidence="9" type="primary">cobD</name>
    <name evidence="10" type="ORF">FHS09_001361</name>
</gene>
<comment type="similarity">
    <text evidence="3 9">Belongs to the CobD/CbiB family.</text>
</comment>
<feature type="transmembrane region" description="Helical" evidence="9">
    <location>
        <begin position="50"/>
        <end position="70"/>
    </location>
</feature>
<comment type="function">
    <text evidence="9">Converts cobyric acid to cobinamide by the addition of aminopropanol on the F carboxylic group.</text>
</comment>
<comment type="pathway">
    <text evidence="2 9">Cofactor biosynthesis; adenosylcobalamin biosynthesis.</text>
</comment>
<organism evidence="10 11">
    <name type="scientific">Microbulbifer rhizosphaerae</name>
    <dbReference type="NCBI Taxonomy" id="1562603"/>
    <lineage>
        <taxon>Bacteria</taxon>
        <taxon>Pseudomonadati</taxon>
        <taxon>Pseudomonadota</taxon>
        <taxon>Gammaproteobacteria</taxon>
        <taxon>Cellvibrionales</taxon>
        <taxon>Microbulbiferaceae</taxon>
        <taxon>Microbulbifer</taxon>
    </lineage>
</organism>
<evidence type="ECO:0000256" key="6">
    <source>
        <dbReference type="ARBA" id="ARBA00022692"/>
    </source>
</evidence>
<protein>
    <recommendedName>
        <fullName evidence="9">Cobalamin biosynthesis protein CobD</fullName>
    </recommendedName>
</protein>
<keyword evidence="11" id="KW-1185">Reference proteome</keyword>
<dbReference type="RefSeq" id="WP_343057423.1">
    <property type="nucleotide sequence ID" value="NZ_JACHWZ010000005.1"/>
</dbReference>
<name>A0A7W4WA88_9GAMM</name>
<comment type="caution">
    <text evidence="10">The sequence shown here is derived from an EMBL/GenBank/DDBJ whole genome shotgun (WGS) entry which is preliminary data.</text>
</comment>
<comment type="subcellular location">
    <subcellularLocation>
        <location evidence="1 9">Cell membrane</location>
        <topology evidence="1 9">Multi-pass membrane protein</topology>
    </subcellularLocation>
</comment>
<reference evidence="10 11" key="1">
    <citation type="submission" date="2020-08" db="EMBL/GenBank/DDBJ databases">
        <title>Genomic Encyclopedia of Type Strains, Phase III (KMG-III): the genomes of soil and plant-associated and newly described type strains.</title>
        <authorList>
            <person name="Whitman W."/>
        </authorList>
    </citation>
    <scope>NUCLEOTIDE SEQUENCE [LARGE SCALE GENOMIC DNA]</scope>
    <source>
        <strain evidence="10 11">CECT 8799</strain>
    </source>
</reference>
<proteinExistence type="inferred from homology"/>
<feature type="transmembrane region" description="Helical" evidence="9">
    <location>
        <begin position="82"/>
        <end position="99"/>
    </location>
</feature>
<dbReference type="AlphaFoldDB" id="A0A7W4WA88"/>
<evidence type="ECO:0000256" key="4">
    <source>
        <dbReference type="ARBA" id="ARBA00022475"/>
    </source>
</evidence>
<dbReference type="HAMAP" id="MF_00024">
    <property type="entry name" value="CobD_CbiB"/>
    <property type="match status" value="1"/>
</dbReference>
<dbReference type="Proteomes" id="UP000535937">
    <property type="component" value="Unassembled WGS sequence"/>
</dbReference>
<dbReference type="EMBL" id="JACHWZ010000005">
    <property type="protein sequence ID" value="MBB3060542.1"/>
    <property type="molecule type" value="Genomic_DNA"/>
</dbReference>
<dbReference type="PANTHER" id="PTHR34308">
    <property type="entry name" value="COBALAMIN BIOSYNTHESIS PROTEIN CBIB"/>
    <property type="match status" value="1"/>
</dbReference>
<evidence type="ECO:0000256" key="9">
    <source>
        <dbReference type="HAMAP-Rule" id="MF_00024"/>
    </source>
</evidence>
<dbReference type="GO" id="GO:0048472">
    <property type="term" value="F:threonine-phosphate decarboxylase activity"/>
    <property type="evidence" value="ECO:0007669"/>
    <property type="project" value="InterPro"/>
</dbReference>
<keyword evidence="5 9" id="KW-0169">Cobalamin biosynthesis</keyword>
<accession>A0A7W4WA88</accession>
<dbReference type="GO" id="GO:0009236">
    <property type="term" value="P:cobalamin biosynthetic process"/>
    <property type="evidence" value="ECO:0007669"/>
    <property type="project" value="UniProtKB-UniRule"/>
</dbReference>
<feature type="transmembrane region" description="Helical" evidence="9">
    <location>
        <begin position="291"/>
        <end position="310"/>
    </location>
</feature>
<evidence type="ECO:0000256" key="8">
    <source>
        <dbReference type="ARBA" id="ARBA00023136"/>
    </source>
</evidence>
<dbReference type="InterPro" id="IPR004485">
    <property type="entry name" value="Cobalamin_biosynth_CobD/CbiB"/>
</dbReference>
<evidence type="ECO:0000256" key="3">
    <source>
        <dbReference type="ARBA" id="ARBA00006263"/>
    </source>
</evidence>
<comment type="caution">
    <text evidence="9">Lacks conserved residue(s) required for the propagation of feature annotation.</text>
</comment>
<evidence type="ECO:0000256" key="5">
    <source>
        <dbReference type="ARBA" id="ARBA00022573"/>
    </source>
</evidence>
<keyword evidence="7 9" id="KW-1133">Transmembrane helix</keyword>
<keyword evidence="6 9" id="KW-0812">Transmembrane</keyword>
<dbReference type="Pfam" id="PF03186">
    <property type="entry name" value="CobD_Cbib"/>
    <property type="match status" value="1"/>
</dbReference>
<dbReference type="GO" id="GO:0016874">
    <property type="term" value="F:ligase activity"/>
    <property type="evidence" value="ECO:0007669"/>
    <property type="project" value="UniProtKB-KW"/>
</dbReference>
<keyword evidence="8 9" id="KW-0472">Membrane</keyword>
<sequence length="311" mass="33344">MVIAAALLLGMLLDRLLGEPRQFHPLVGFGRLASGLERKLNCTDAKYPKVYGILAVALLLVPVWLVGSLLWERAQQAQGPWALILGAGSVYFAVGWKALNEHIAPVARTLEREDLAGARTAVGRIVSRDCDNLDEEQTARAAIESLLENTSDAVVAPLFWFAVAGLPGVLVYRLSNTLDAMWGYRNRRYRAFGWAAARLDDLLNFIPARITAAAFTLFGNRPEALQQWRSCAGHWASPNAGPVIAAGAGALELRLGGGASYHGQWQEKPATAGRVATAADIPRAQALAARAVAATLVLLMLLGFSLGVAIE</sequence>
<dbReference type="PANTHER" id="PTHR34308:SF1">
    <property type="entry name" value="COBALAMIN BIOSYNTHESIS PROTEIN CBIB"/>
    <property type="match status" value="1"/>
</dbReference>